<organism evidence="1 2">
    <name type="scientific">Panagrolaimus sp. PS1159</name>
    <dbReference type="NCBI Taxonomy" id="55785"/>
    <lineage>
        <taxon>Eukaryota</taxon>
        <taxon>Metazoa</taxon>
        <taxon>Ecdysozoa</taxon>
        <taxon>Nematoda</taxon>
        <taxon>Chromadorea</taxon>
        <taxon>Rhabditida</taxon>
        <taxon>Tylenchina</taxon>
        <taxon>Panagrolaimomorpha</taxon>
        <taxon>Panagrolaimoidea</taxon>
        <taxon>Panagrolaimidae</taxon>
        <taxon>Panagrolaimus</taxon>
    </lineage>
</organism>
<accession>A0AC35G8A6</accession>
<dbReference type="WBParaSite" id="PS1159_v2.g24536.t1">
    <property type="protein sequence ID" value="PS1159_v2.g24536.t1"/>
    <property type="gene ID" value="PS1159_v2.g24536"/>
</dbReference>
<dbReference type="Proteomes" id="UP000887580">
    <property type="component" value="Unplaced"/>
</dbReference>
<reference evidence="2" key="1">
    <citation type="submission" date="2022-11" db="UniProtKB">
        <authorList>
            <consortium name="WormBaseParasite"/>
        </authorList>
    </citation>
    <scope>IDENTIFICATION</scope>
</reference>
<evidence type="ECO:0000313" key="1">
    <source>
        <dbReference type="Proteomes" id="UP000887580"/>
    </source>
</evidence>
<name>A0AC35G8A6_9BILA</name>
<evidence type="ECO:0000313" key="2">
    <source>
        <dbReference type="WBParaSite" id="PS1159_v2.g24536.t1"/>
    </source>
</evidence>
<proteinExistence type="predicted"/>
<sequence>MPSLNRDILNEICEKLIIDGNQNAIFNFAFSGKESLEAIKWKFSTITHLELYNDCYKIGWDKPSTTFYLNSAEIYTEKLMKFIGGKVRSLHLDTCILVYFPILDNILQTRKLETISIGKHCHLDDAYELISHCSKSAKHLKILRFLRMKKFKKRLKLDLLTITENACPNFFFFSY</sequence>
<protein>
    <submittedName>
        <fullName evidence="2">Uncharacterized protein</fullName>
    </submittedName>
</protein>